<dbReference type="InterPro" id="IPR000182">
    <property type="entry name" value="GNAT_dom"/>
</dbReference>
<evidence type="ECO:0000313" key="3">
    <source>
        <dbReference type="Proteomes" id="UP001265700"/>
    </source>
</evidence>
<evidence type="ECO:0000259" key="1">
    <source>
        <dbReference type="PROSITE" id="PS51186"/>
    </source>
</evidence>
<dbReference type="Proteomes" id="UP001265700">
    <property type="component" value="Unassembled WGS sequence"/>
</dbReference>
<proteinExistence type="predicted"/>
<dbReference type="SUPFAM" id="SSF55729">
    <property type="entry name" value="Acyl-CoA N-acyltransferases (Nat)"/>
    <property type="match status" value="1"/>
</dbReference>
<protein>
    <submittedName>
        <fullName evidence="2">N-acetyltransferase YhbS</fullName>
    </submittedName>
</protein>
<dbReference type="CDD" id="cd04301">
    <property type="entry name" value="NAT_SF"/>
    <property type="match status" value="1"/>
</dbReference>
<feature type="domain" description="N-acetyltransferase" evidence="1">
    <location>
        <begin position="4"/>
        <end position="163"/>
    </location>
</feature>
<dbReference type="InterPro" id="IPR016181">
    <property type="entry name" value="Acyl_CoA_acyltransferase"/>
</dbReference>
<evidence type="ECO:0000313" key="2">
    <source>
        <dbReference type="EMBL" id="MDR7149883.1"/>
    </source>
</evidence>
<organism evidence="2 3">
    <name type="scientific">Hydrogenophaga palleronii</name>
    <dbReference type="NCBI Taxonomy" id="65655"/>
    <lineage>
        <taxon>Bacteria</taxon>
        <taxon>Pseudomonadati</taxon>
        <taxon>Pseudomonadota</taxon>
        <taxon>Betaproteobacteria</taxon>
        <taxon>Burkholderiales</taxon>
        <taxon>Comamonadaceae</taxon>
        <taxon>Hydrogenophaga</taxon>
    </lineage>
</organism>
<accession>A0ABU1WKR3</accession>
<gene>
    <name evidence="2" type="ORF">J2W49_001838</name>
</gene>
<sequence>MTSLTIEPIEETMWNGIQRVQSEVYLDVEPESTEILRSKWLHSPACCFAMRKGDEVLAYLLAHAWDSIHPPKLHQPLPAESQGQGLFLHDIAVSRKLTGVGAGTQLVKQLLETAGKLGYRHIRLVAVQGSGAFWQKLGFEAVPGLKASACYGRDATVMQQTLA</sequence>
<name>A0ABU1WKR3_9BURK</name>
<dbReference type="RefSeq" id="WP_310314654.1">
    <property type="nucleotide sequence ID" value="NZ_JAVDWU010000003.1"/>
</dbReference>
<dbReference type="Gene3D" id="3.40.630.30">
    <property type="match status" value="1"/>
</dbReference>
<keyword evidence="3" id="KW-1185">Reference proteome</keyword>
<reference evidence="2 3" key="1">
    <citation type="submission" date="2023-07" db="EMBL/GenBank/DDBJ databases">
        <title>Sorghum-associated microbial communities from plants grown in Nebraska, USA.</title>
        <authorList>
            <person name="Schachtman D."/>
        </authorList>
    </citation>
    <scope>NUCLEOTIDE SEQUENCE [LARGE SCALE GENOMIC DNA]</scope>
    <source>
        <strain evidence="2 3">4249</strain>
    </source>
</reference>
<dbReference type="EMBL" id="JAVDWU010000003">
    <property type="protein sequence ID" value="MDR7149883.1"/>
    <property type="molecule type" value="Genomic_DNA"/>
</dbReference>
<comment type="caution">
    <text evidence="2">The sequence shown here is derived from an EMBL/GenBank/DDBJ whole genome shotgun (WGS) entry which is preliminary data.</text>
</comment>
<dbReference type="Pfam" id="PF00583">
    <property type="entry name" value="Acetyltransf_1"/>
    <property type="match status" value="1"/>
</dbReference>
<dbReference type="PROSITE" id="PS51186">
    <property type="entry name" value="GNAT"/>
    <property type="match status" value="1"/>
</dbReference>